<evidence type="ECO:0000313" key="1">
    <source>
        <dbReference type="EMBL" id="TCP03073.1"/>
    </source>
</evidence>
<gene>
    <name evidence="1" type="ORF">EV684_105239</name>
</gene>
<protein>
    <submittedName>
        <fullName evidence="1">Uncharacterized protein</fullName>
    </submittedName>
</protein>
<organism evidence="1 2">
    <name type="scientific">Rubrivivax gelatinosus</name>
    <name type="common">Rhodocyclus gelatinosus</name>
    <name type="synonym">Rhodopseudomonas gelatinosa</name>
    <dbReference type="NCBI Taxonomy" id="28068"/>
    <lineage>
        <taxon>Bacteria</taxon>
        <taxon>Pseudomonadati</taxon>
        <taxon>Pseudomonadota</taxon>
        <taxon>Betaproteobacteria</taxon>
        <taxon>Burkholderiales</taxon>
        <taxon>Sphaerotilaceae</taxon>
        <taxon>Rubrivivax</taxon>
    </lineage>
</organism>
<name>A0A4R2MU61_RUBGE</name>
<dbReference type="AlphaFoldDB" id="A0A4R2MU61"/>
<comment type="caution">
    <text evidence="1">The sequence shown here is derived from an EMBL/GenBank/DDBJ whole genome shotgun (WGS) entry which is preliminary data.</text>
</comment>
<accession>A0A4R2MU61</accession>
<evidence type="ECO:0000313" key="2">
    <source>
        <dbReference type="Proteomes" id="UP000295106"/>
    </source>
</evidence>
<proteinExistence type="predicted"/>
<sequence length="63" mass="7218">MSRQPDEWNEHAELWDLDSLHSFDPLNGNTEAIENEVARQVIRDLASVRIETTEERVGVDDPA</sequence>
<reference evidence="1 2" key="1">
    <citation type="submission" date="2019-03" db="EMBL/GenBank/DDBJ databases">
        <title>Genomic Encyclopedia of Type Strains, Phase IV (KMG-IV): sequencing the most valuable type-strain genomes for metagenomic binning, comparative biology and taxonomic classification.</title>
        <authorList>
            <person name="Goeker M."/>
        </authorList>
    </citation>
    <scope>NUCLEOTIDE SEQUENCE [LARGE SCALE GENOMIC DNA]</scope>
    <source>
        <strain evidence="1 2">DSM 1709</strain>
    </source>
</reference>
<dbReference type="EMBL" id="SLXD01000005">
    <property type="protein sequence ID" value="TCP03073.1"/>
    <property type="molecule type" value="Genomic_DNA"/>
</dbReference>
<dbReference type="Proteomes" id="UP000295106">
    <property type="component" value="Unassembled WGS sequence"/>
</dbReference>